<feature type="domain" description="Fumarate lyase N-terminal" evidence="2">
    <location>
        <begin position="19"/>
        <end position="325"/>
    </location>
</feature>
<dbReference type="InterPro" id="IPR008948">
    <property type="entry name" value="L-Aspartase-like"/>
</dbReference>
<evidence type="ECO:0000313" key="4">
    <source>
        <dbReference type="Proteomes" id="UP001198163"/>
    </source>
</evidence>
<dbReference type="GO" id="GO:0008797">
    <property type="term" value="F:aspartate ammonia-lyase activity"/>
    <property type="evidence" value="ECO:0007669"/>
    <property type="project" value="UniProtKB-EC"/>
</dbReference>
<dbReference type="Proteomes" id="UP001198163">
    <property type="component" value="Unassembled WGS sequence"/>
</dbReference>
<dbReference type="InterPro" id="IPR000362">
    <property type="entry name" value="Fumarate_lyase_fam"/>
</dbReference>
<evidence type="ECO:0000313" key="3">
    <source>
        <dbReference type="EMBL" id="MCD1655916.1"/>
    </source>
</evidence>
<proteinExistence type="predicted"/>
<reference evidence="3" key="1">
    <citation type="submission" date="2021-08" db="EMBL/GenBank/DDBJ databases">
        <title>Comparative analyses of Brucepasteria parasyntrophica and Teretinema zuelzerae.</title>
        <authorList>
            <person name="Song Y."/>
            <person name="Brune A."/>
        </authorList>
    </citation>
    <scope>NUCLEOTIDE SEQUENCE</scope>
    <source>
        <strain evidence="3">DSM 1903</strain>
    </source>
</reference>
<dbReference type="EC" id="4.3.1.1" evidence="3"/>
<dbReference type="PROSITE" id="PS00163">
    <property type="entry name" value="FUMARATE_LYASES"/>
    <property type="match status" value="1"/>
</dbReference>
<comment type="caution">
    <text evidence="3">The sequence shown here is derived from an EMBL/GenBank/DDBJ whole genome shotgun (WGS) entry which is preliminary data.</text>
</comment>
<dbReference type="InterPro" id="IPR020557">
    <property type="entry name" value="Fumarate_lyase_CS"/>
</dbReference>
<dbReference type="Gene3D" id="1.10.275.10">
    <property type="entry name" value="Fumarase/aspartase (N-terminal domain)"/>
    <property type="match status" value="1"/>
</dbReference>
<protein>
    <submittedName>
        <fullName evidence="3">Aspartate ammonia-lyase</fullName>
        <ecNumber evidence="3">4.3.1.1</ecNumber>
    </submittedName>
</protein>
<gene>
    <name evidence="3" type="ORF">K7J14_14550</name>
</gene>
<dbReference type="GO" id="GO:0005829">
    <property type="term" value="C:cytosol"/>
    <property type="evidence" value="ECO:0007669"/>
    <property type="project" value="TreeGrafter"/>
</dbReference>
<dbReference type="PANTHER" id="PTHR42696:SF2">
    <property type="entry name" value="ASPARTATE AMMONIA-LYASE"/>
    <property type="match status" value="1"/>
</dbReference>
<dbReference type="EMBL" id="JAINWA010000003">
    <property type="protein sequence ID" value="MCD1655916.1"/>
    <property type="molecule type" value="Genomic_DNA"/>
</dbReference>
<dbReference type="Pfam" id="PF00206">
    <property type="entry name" value="Lyase_1"/>
    <property type="match status" value="1"/>
</dbReference>
<name>A0AAE3JJY5_9SPIR</name>
<dbReference type="InterPro" id="IPR024083">
    <property type="entry name" value="Fumarase/histidase_N"/>
</dbReference>
<organism evidence="3 4">
    <name type="scientific">Teretinema zuelzerae</name>
    <dbReference type="NCBI Taxonomy" id="156"/>
    <lineage>
        <taxon>Bacteria</taxon>
        <taxon>Pseudomonadati</taxon>
        <taxon>Spirochaetota</taxon>
        <taxon>Spirochaetia</taxon>
        <taxon>Spirochaetales</taxon>
        <taxon>Treponemataceae</taxon>
        <taxon>Teretinema</taxon>
    </lineage>
</organism>
<dbReference type="GO" id="GO:0006531">
    <property type="term" value="P:aspartate metabolic process"/>
    <property type="evidence" value="ECO:0007669"/>
    <property type="project" value="TreeGrafter"/>
</dbReference>
<dbReference type="PRINTS" id="PR00149">
    <property type="entry name" value="FUMRATELYASE"/>
</dbReference>
<dbReference type="PANTHER" id="PTHR42696">
    <property type="entry name" value="ASPARTATE AMMONIA-LYASE"/>
    <property type="match status" value="1"/>
</dbReference>
<dbReference type="InterPro" id="IPR022761">
    <property type="entry name" value="Fumarate_lyase_N"/>
</dbReference>
<accession>A0AAE3JJY5</accession>
<dbReference type="InterPro" id="IPR051546">
    <property type="entry name" value="Aspartate_Ammonia-Lyase"/>
</dbReference>
<dbReference type="Gene3D" id="1.20.200.10">
    <property type="entry name" value="Fumarase/aspartase (Central domain)"/>
    <property type="match status" value="1"/>
</dbReference>
<dbReference type="SUPFAM" id="SSF48557">
    <property type="entry name" value="L-aspartase-like"/>
    <property type="match status" value="1"/>
</dbReference>
<dbReference type="RefSeq" id="WP_230757972.1">
    <property type="nucleotide sequence ID" value="NZ_JAINWA010000003.1"/>
</dbReference>
<keyword evidence="4" id="KW-1185">Reference proteome</keyword>
<dbReference type="AlphaFoldDB" id="A0AAE3JJY5"/>
<keyword evidence="3" id="KW-0456">Lyase</keyword>
<evidence type="ECO:0000256" key="1">
    <source>
        <dbReference type="SAM" id="MobiDB-lite"/>
    </source>
</evidence>
<evidence type="ECO:0000259" key="2">
    <source>
        <dbReference type="Pfam" id="PF00206"/>
    </source>
</evidence>
<feature type="region of interest" description="Disordered" evidence="1">
    <location>
        <begin position="1"/>
        <end position="20"/>
    </location>
</feature>
<sequence>MTDTERNAEQLRAQPGDPRGIQTMRAMDNFRIAGRPVRTELVRAYALVKKACARVNGELGFLGADRAAAIEAVCDEIAEGTHDRWFTVDALQGGAGTSTNMNVNEVIAHLASARLGQAGSVEPLRDVNLHQSTNDTYPTALKLCAALRLAQAAKAAEALQGAYQKKETEFASIVAVGRTEMQSAVPMTLGAIFSSFAEAAGRDRWRIFKCEERIRTVNLGGTAVGTGLAAPRDYIFRATDELRRISGVRLARGENLVDQTANADAFAEVAGILSAFAANLEKQASDIRFLSHTGEIRLPALQAGSSIMPGKINPVVCEAVIQAGMKARSLCALVAEAASRGTLQINEFLPLIADSLLEAIDLAERSAEALAAHVALIAANPSVCAELVRRDRMIVTAFLPDLGYAAAEKLLAEFDAARETDGALEIRSFLESRLGAEAVKQKISPSSLSELGYRRNQ</sequence>